<dbReference type="UniPathway" id="UPA00053">
    <property type="reaction ID" value="UER00086"/>
</dbReference>
<evidence type="ECO:0000256" key="6">
    <source>
        <dbReference type="ARBA" id="ARBA00023239"/>
    </source>
</evidence>
<dbReference type="PANTHER" id="PTHR21272">
    <property type="entry name" value="CATABOLIC 3-DEHYDROQUINASE"/>
    <property type="match status" value="1"/>
</dbReference>
<accession>M8E2I4</accession>
<evidence type="ECO:0000256" key="3">
    <source>
        <dbReference type="ARBA" id="ARBA00011037"/>
    </source>
</evidence>
<protein>
    <recommendedName>
        <fullName evidence="5 7">3-dehydroquinate dehydratase</fullName>
        <shortName evidence="7">3-dehydroquinase</shortName>
        <ecNumber evidence="5 7">4.2.1.10</ecNumber>
    </recommendedName>
    <alternativeName>
        <fullName evidence="7">Type II DHQase</fullName>
    </alternativeName>
</protein>
<dbReference type="InterPro" id="IPR036441">
    <property type="entry name" value="DHquinase_II_sf"/>
</dbReference>
<dbReference type="HAMAP" id="MF_00169">
    <property type="entry name" value="AroQ"/>
    <property type="match status" value="1"/>
</dbReference>
<evidence type="ECO:0000256" key="7">
    <source>
        <dbReference type="HAMAP-Rule" id="MF_00169"/>
    </source>
</evidence>
<comment type="function">
    <text evidence="7">Catalyzes a trans-dehydration via an enolate intermediate.</text>
</comment>
<keyword evidence="7" id="KW-0057">Aromatic amino acid biosynthesis</keyword>
<dbReference type="GO" id="GO:0008652">
    <property type="term" value="P:amino acid biosynthetic process"/>
    <property type="evidence" value="ECO:0007669"/>
    <property type="project" value="UniProtKB-KW"/>
</dbReference>
<comment type="similarity">
    <text evidence="3 7">Belongs to the type-II 3-dehydroquinase family.</text>
</comment>
<feature type="binding site" evidence="7 9">
    <location>
        <position position="80"/>
    </location>
    <ligand>
        <name>substrate</name>
    </ligand>
</feature>
<dbReference type="GO" id="GO:0019631">
    <property type="term" value="P:quinate catabolic process"/>
    <property type="evidence" value="ECO:0007669"/>
    <property type="project" value="TreeGrafter"/>
</dbReference>
<reference evidence="11 12" key="2">
    <citation type="journal article" date="2015" name="Genome Announc.">
        <title>Genome Sequence of Anoxybacillus flavithermus Strain AK1, a Thermophile Isolated from a Hot Spring in Saudi Arabia.</title>
        <authorList>
            <person name="Khalil A."/>
            <person name="Sivakumar N."/>
            <person name="Qarawi S."/>
        </authorList>
    </citation>
    <scope>NUCLEOTIDE SEQUENCE [LARGE SCALE GENOMIC DNA]</scope>
    <source>
        <strain evidence="11 12">AK1</strain>
    </source>
</reference>
<dbReference type="EMBL" id="APCD01000001">
    <property type="protein sequence ID" value="EMT47189.1"/>
    <property type="molecule type" value="Genomic_DNA"/>
</dbReference>
<reference evidence="11 12" key="1">
    <citation type="submission" date="2013-03" db="EMBL/GenBank/DDBJ databases">
        <title>Assembly of a new bacterial strain Anoxybacillus flavithermus AK1.</title>
        <authorList>
            <person name="Rajan I."/>
            <person name="PoliReddy D."/>
            <person name="Sugumar T."/>
            <person name="Rathinam K."/>
            <person name="Alqarawi S."/>
            <person name="Khalil A.B."/>
            <person name="Sivakumar N."/>
        </authorList>
    </citation>
    <scope>NUCLEOTIDE SEQUENCE [LARGE SCALE GENOMIC DNA]</scope>
    <source>
        <strain evidence="11 12">AK1</strain>
    </source>
</reference>
<evidence type="ECO:0000256" key="8">
    <source>
        <dbReference type="PIRSR" id="PIRSR001399-1"/>
    </source>
</evidence>
<evidence type="ECO:0000256" key="1">
    <source>
        <dbReference type="ARBA" id="ARBA00001864"/>
    </source>
</evidence>
<dbReference type="PIRSF" id="PIRSF001399">
    <property type="entry name" value="DHquinase_II"/>
    <property type="match status" value="1"/>
</dbReference>
<dbReference type="GO" id="GO:0009073">
    <property type="term" value="P:aromatic amino acid family biosynthetic process"/>
    <property type="evidence" value="ECO:0007669"/>
    <property type="project" value="UniProtKB-KW"/>
</dbReference>
<dbReference type="NCBIfam" id="NF003805">
    <property type="entry name" value="PRK05395.1-2"/>
    <property type="match status" value="1"/>
</dbReference>
<comment type="catalytic activity">
    <reaction evidence="1 7">
        <text>3-dehydroquinate = 3-dehydroshikimate + H2O</text>
        <dbReference type="Rhea" id="RHEA:21096"/>
        <dbReference type="ChEBI" id="CHEBI:15377"/>
        <dbReference type="ChEBI" id="CHEBI:16630"/>
        <dbReference type="ChEBI" id="CHEBI:32364"/>
        <dbReference type="EC" id="4.2.1.10"/>
    </reaction>
</comment>
<dbReference type="Pfam" id="PF01220">
    <property type="entry name" value="DHquinase_II"/>
    <property type="match status" value="1"/>
</dbReference>
<evidence type="ECO:0000313" key="12">
    <source>
        <dbReference type="Proteomes" id="UP000012085"/>
    </source>
</evidence>
<feature type="binding site" evidence="7 9">
    <location>
        <begin position="101"/>
        <end position="102"/>
    </location>
    <ligand>
        <name>substrate</name>
    </ligand>
</feature>
<dbReference type="InterPro" id="IPR018509">
    <property type="entry name" value="DHquinase_II_CS"/>
</dbReference>
<sequence length="149" mass="16489">MIRFLLLNGPNLNRLGMREPHIYGHTTLAQLEKQLTEFAGEYGAELTCYQSNYEGALIDQIHRAESLYDGIIFNPGAFTHYSYALRDAIASVRTPVIEVHISNIHAREPFRHHSVIAPVTAGQIVGLGVSGYRLAILALLDMVEGKGKS</sequence>
<dbReference type="PANTHER" id="PTHR21272:SF3">
    <property type="entry name" value="CATABOLIC 3-DEHYDROQUINASE"/>
    <property type="match status" value="1"/>
</dbReference>
<evidence type="ECO:0000256" key="5">
    <source>
        <dbReference type="ARBA" id="ARBA00012060"/>
    </source>
</evidence>
<gene>
    <name evidence="7" type="primary">aroQ</name>
    <name evidence="11" type="ORF">H919_00675</name>
</gene>
<feature type="active site" description="Proton acceptor" evidence="7 8">
    <location>
        <position position="23"/>
    </location>
</feature>
<evidence type="ECO:0000256" key="2">
    <source>
        <dbReference type="ARBA" id="ARBA00004902"/>
    </source>
</evidence>
<comment type="pathway">
    <text evidence="2 7">Metabolic intermediate biosynthesis; chorismate biosynthesis; chorismate from D-erythrose 4-phosphate and phosphoenolpyruvate: step 3/7.</text>
</comment>
<feature type="site" description="Transition state stabilizer" evidence="7 10">
    <location>
        <position position="18"/>
    </location>
</feature>
<feature type="binding site" evidence="7 9">
    <location>
        <position position="111"/>
    </location>
    <ligand>
        <name>substrate</name>
    </ligand>
</feature>
<dbReference type="PROSITE" id="PS01029">
    <property type="entry name" value="DEHYDROQUINASE_II"/>
    <property type="match status" value="1"/>
</dbReference>
<dbReference type="PATRIC" id="fig|1297581.3.peg.138"/>
<evidence type="ECO:0000256" key="4">
    <source>
        <dbReference type="ARBA" id="ARBA00011193"/>
    </source>
</evidence>
<dbReference type="RefSeq" id="WP_003394103.1">
    <property type="nucleotide sequence ID" value="NZ_APCD01000001.1"/>
</dbReference>
<dbReference type="GO" id="GO:0003855">
    <property type="term" value="F:3-dehydroquinate dehydratase activity"/>
    <property type="evidence" value="ECO:0007669"/>
    <property type="project" value="UniProtKB-UniRule"/>
</dbReference>
<evidence type="ECO:0000256" key="9">
    <source>
        <dbReference type="PIRSR" id="PIRSR001399-2"/>
    </source>
</evidence>
<dbReference type="NCBIfam" id="TIGR01088">
    <property type="entry name" value="aroQ"/>
    <property type="match status" value="1"/>
</dbReference>
<dbReference type="SUPFAM" id="SSF52304">
    <property type="entry name" value="Type II 3-dehydroquinate dehydratase"/>
    <property type="match status" value="1"/>
</dbReference>
<feature type="binding site" evidence="7 9">
    <location>
        <position position="74"/>
    </location>
    <ligand>
        <name>substrate</name>
    </ligand>
</feature>
<comment type="subunit">
    <text evidence="4 7">Homododecamer.</text>
</comment>
<dbReference type="EC" id="4.2.1.10" evidence="5 7"/>
<dbReference type="NCBIfam" id="NF003807">
    <property type="entry name" value="PRK05395.1-4"/>
    <property type="match status" value="1"/>
</dbReference>
<dbReference type="GO" id="GO:0009423">
    <property type="term" value="P:chorismate biosynthetic process"/>
    <property type="evidence" value="ECO:0007669"/>
    <property type="project" value="UniProtKB-UniRule"/>
</dbReference>
<comment type="caution">
    <text evidence="11">The sequence shown here is derived from an EMBL/GenBank/DDBJ whole genome shotgun (WGS) entry which is preliminary data.</text>
</comment>
<keyword evidence="7" id="KW-0028">Amino-acid biosynthesis</keyword>
<keyword evidence="6 7" id="KW-0456">Lyase</keyword>
<feature type="active site" description="Proton donor" evidence="7 8">
    <location>
        <position position="100"/>
    </location>
</feature>
<feature type="binding site" evidence="7 9">
    <location>
        <position position="87"/>
    </location>
    <ligand>
        <name>substrate</name>
    </ligand>
</feature>
<evidence type="ECO:0000256" key="10">
    <source>
        <dbReference type="PIRSR" id="PIRSR001399-3"/>
    </source>
</evidence>
<name>M8E2I4_9BACL</name>
<dbReference type="Proteomes" id="UP000012085">
    <property type="component" value="Unassembled WGS sequence"/>
</dbReference>
<organism evidence="11 12">
    <name type="scientific">Anoxybacillus flavithermus AK1</name>
    <dbReference type="NCBI Taxonomy" id="1297581"/>
    <lineage>
        <taxon>Bacteria</taxon>
        <taxon>Bacillati</taxon>
        <taxon>Bacillota</taxon>
        <taxon>Bacilli</taxon>
        <taxon>Bacillales</taxon>
        <taxon>Anoxybacillaceae</taxon>
        <taxon>Anoxybacillus</taxon>
    </lineage>
</organism>
<evidence type="ECO:0000313" key="11">
    <source>
        <dbReference type="EMBL" id="EMT47189.1"/>
    </source>
</evidence>
<dbReference type="Gene3D" id="3.40.50.9100">
    <property type="entry name" value="Dehydroquinase, class II"/>
    <property type="match status" value="1"/>
</dbReference>
<dbReference type="AlphaFoldDB" id="M8E2I4"/>
<proteinExistence type="inferred from homology"/>
<dbReference type="InterPro" id="IPR001874">
    <property type="entry name" value="DHquinase_II"/>
</dbReference>
<dbReference type="CDD" id="cd00466">
    <property type="entry name" value="DHQase_II"/>
    <property type="match status" value="1"/>
</dbReference>
<dbReference type="NCBIfam" id="NF003806">
    <property type="entry name" value="PRK05395.1-3"/>
    <property type="match status" value="1"/>
</dbReference>